<dbReference type="InterPro" id="IPR009056">
    <property type="entry name" value="Cyt_c-like_dom"/>
</dbReference>
<dbReference type="InterPro" id="IPR005797">
    <property type="entry name" value="Cyt_b/b6_N"/>
</dbReference>
<feature type="transmembrane region" description="Helical" evidence="12">
    <location>
        <begin position="33"/>
        <end position="59"/>
    </location>
</feature>
<evidence type="ECO:0000256" key="6">
    <source>
        <dbReference type="ARBA" id="ARBA00022723"/>
    </source>
</evidence>
<dbReference type="PROSITE" id="PS51002">
    <property type="entry name" value="CYTB_NTER"/>
    <property type="match status" value="1"/>
</dbReference>
<feature type="domain" description="Cytochrome b/b6 C-terminal region profile" evidence="14">
    <location>
        <begin position="218"/>
        <end position="326"/>
    </location>
</feature>
<evidence type="ECO:0000259" key="13">
    <source>
        <dbReference type="PROSITE" id="PS51002"/>
    </source>
</evidence>
<keyword evidence="8 12" id="KW-1133">Transmembrane helix</keyword>
<dbReference type="SUPFAM" id="SSF81342">
    <property type="entry name" value="Transmembrane di-heme cytochromes"/>
    <property type="match status" value="1"/>
</dbReference>
<dbReference type="Pfam" id="PF00034">
    <property type="entry name" value="Cytochrom_C"/>
    <property type="match status" value="1"/>
</dbReference>
<gene>
    <name evidence="16" type="ORF">NSPZN2_30637</name>
</gene>
<evidence type="ECO:0000256" key="12">
    <source>
        <dbReference type="SAM" id="Phobius"/>
    </source>
</evidence>
<dbReference type="InterPro" id="IPR048259">
    <property type="entry name" value="Cytochrome_b_N_euk/bac"/>
</dbReference>
<evidence type="ECO:0000256" key="3">
    <source>
        <dbReference type="ARBA" id="ARBA00022617"/>
    </source>
</evidence>
<feature type="transmembrane region" description="Helical" evidence="12">
    <location>
        <begin position="294"/>
        <end position="313"/>
    </location>
</feature>
<dbReference type="SUPFAM" id="SSF46626">
    <property type="entry name" value="Cytochrome c"/>
    <property type="match status" value="1"/>
</dbReference>
<keyword evidence="9 11" id="KW-0408">Iron</keyword>
<evidence type="ECO:0000313" key="17">
    <source>
        <dbReference type="Proteomes" id="UP000675880"/>
    </source>
</evidence>
<feature type="transmembrane region" description="Helical" evidence="12">
    <location>
        <begin position="233"/>
        <end position="256"/>
    </location>
</feature>
<dbReference type="InterPro" id="IPR016174">
    <property type="entry name" value="Di-haem_cyt_TM"/>
</dbReference>
<keyword evidence="7" id="KW-0249">Electron transport</keyword>
<comment type="subcellular location">
    <subcellularLocation>
        <location evidence="1">Membrane</location>
        <topology evidence="1">Multi-pass membrane protein</topology>
    </subcellularLocation>
</comment>
<dbReference type="InterPro" id="IPR005798">
    <property type="entry name" value="Cyt_b/b6_C"/>
</dbReference>
<sequence>MSSRLYDWFDRRLNLRPVQRTLLDEPIPGGASWIYVFGSVTLFLFLMQAATGMFLALYYAPTPDHAYDSIQFIERDVLFGWFVRGLHHWGASAMVIAIGLHMLQTFLYGAYKSPREVMWMMGVVLFLIVMTFAFTGYLLPWDQTAYWATQVGINMVGTVPLVGDLLSRVLRGGETLGALTLSRFFATHVLFLPAVLIGGIALHLFILRRVGPAGPWTDDRASLSSETFAPRQVYMDAVVIAGVFLAVAILAVSVPLPLTDKANPSDTSFVPVPEWYFLFYYELLKYVHGPLEPLATWILPLCVILIMFFWPFIDRNPVRNPIRRPVALASGLLFLLVVFGLLGISIKNLYAVPRTDPAVARGKAVYAQFGCAGCHRIHGEGGAVAPDLTTVGYTRPDRAWHLKHFPDPQSVMPGSFMPKFPLTDAQLNDLTSYMLSLTRATSS</sequence>
<dbReference type="InterPro" id="IPR027387">
    <property type="entry name" value="Cytb/b6-like_sf"/>
</dbReference>
<feature type="transmembrane region" description="Helical" evidence="12">
    <location>
        <begin position="117"/>
        <end position="139"/>
    </location>
</feature>
<feature type="transmembrane region" description="Helical" evidence="12">
    <location>
        <begin position="185"/>
        <end position="207"/>
    </location>
</feature>
<keyword evidence="4" id="KW-0679">Respiratory chain</keyword>
<dbReference type="Pfam" id="PF00032">
    <property type="entry name" value="Cytochrom_B_C"/>
    <property type="match status" value="1"/>
</dbReference>
<dbReference type="SUPFAM" id="SSF81648">
    <property type="entry name" value="a domain/subunit of cytochrome bc1 complex (Ubiquinol-cytochrome c reductase)"/>
    <property type="match status" value="1"/>
</dbReference>
<dbReference type="PANTHER" id="PTHR19271:SF16">
    <property type="entry name" value="CYTOCHROME B"/>
    <property type="match status" value="1"/>
</dbReference>
<dbReference type="PROSITE" id="PS51003">
    <property type="entry name" value="CYTB_CTER"/>
    <property type="match status" value="1"/>
</dbReference>
<evidence type="ECO:0000256" key="5">
    <source>
        <dbReference type="ARBA" id="ARBA00022692"/>
    </source>
</evidence>
<dbReference type="Pfam" id="PF00033">
    <property type="entry name" value="Cytochrome_B"/>
    <property type="match status" value="1"/>
</dbReference>
<dbReference type="Gene3D" id="1.20.810.10">
    <property type="entry name" value="Cytochrome Bc1 Complex, Chain C"/>
    <property type="match status" value="1"/>
</dbReference>
<protein>
    <submittedName>
        <fullName evidence="16">Ubiquinol--cytochrome c reductase, cytochrome B subunit</fullName>
    </submittedName>
</protein>
<dbReference type="Gene3D" id="1.10.760.10">
    <property type="entry name" value="Cytochrome c-like domain"/>
    <property type="match status" value="1"/>
</dbReference>
<keyword evidence="2" id="KW-0813">Transport</keyword>
<dbReference type="PROSITE" id="PS51007">
    <property type="entry name" value="CYTC"/>
    <property type="match status" value="1"/>
</dbReference>
<reference evidence="16 17" key="1">
    <citation type="submission" date="2021-02" db="EMBL/GenBank/DDBJ databases">
        <authorList>
            <person name="Han P."/>
        </authorList>
    </citation>
    <scope>NUCLEOTIDE SEQUENCE [LARGE SCALE GENOMIC DNA]</scope>
    <source>
        <strain evidence="16">Candidatus Nitrospira sp. ZN2</strain>
    </source>
</reference>
<comment type="caution">
    <text evidence="16">The sequence shown here is derived from an EMBL/GenBank/DDBJ whole genome shotgun (WGS) entry which is preliminary data.</text>
</comment>
<organism evidence="16 17">
    <name type="scientific">Nitrospira defluvii</name>
    <dbReference type="NCBI Taxonomy" id="330214"/>
    <lineage>
        <taxon>Bacteria</taxon>
        <taxon>Pseudomonadati</taxon>
        <taxon>Nitrospirota</taxon>
        <taxon>Nitrospiria</taxon>
        <taxon>Nitrospirales</taxon>
        <taxon>Nitrospiraceae</taxon>
        <taxon>Nitrospira</taxon>
    </lineage>
</organism>
<evidence type="ECO:0000256" key="1">
    <source>
        <dbReference type="ARBA" id="ARBA00004141"/>
    </source>
</evidence>
<dbReference type="RefSeq" id="WP_213042770.1">
    <property type="nucleotide sequence ID" value="NZ_CAJNBJ010000016.1"/>
</dbReference>
<evidence type="ECO:0000256" key="4">
    <source>
        <dbReference type="ARBA" id="ARBA00022660"/>
    </source>
</evidence>
<evidence type="ECO:0000313" key="16">
    <source>
        <dbReference type="EMBL" id="CAE6760859.1"/>
    </source>
</evidence>
<evidence type="ECO:0000256" key="9">
    <source>
        <dbReference type="ARBA" id="ARBA00023004"/>
    </source>
</evidence>
<dbReference type="EMBL" id="CAJNBJ010000016">
    <property type="protein sequence ID" value="CAE6760859.1"/>
    <property type="molecule type" value="Genomic_DNA"/>
</dbReference>
<feature type="transmembrane region" description="Helical" evidence="12">
    <location>
        <begin position="325"/>
        <end position="346"/>
    </location>
</feature>
<dbReference type="PANTHER" id="PTHR19271">
    <property type="entry name" value="CYTOCHROME B"/>
    <property type="match status" value="1"/>
</dbReference>
<dbReference type="InterPro" id="IPR036150">
    <property type="entry name" value="Cyt_b/b6_C_sf"/>
</dbReference>
<evidence type="ECO:0000259" key="14">
    <source>
        <dbReference type="PROSITE" id="PS51003"/>
    </source>
</evidence>
<evidence type="ECO:0000256" key="10">
    <source>
        <dbReference type="ARBA" id="ARBA00023136"/>
    </source>
</evidence>
<evidence type="ECO:0000256" key="11">
    <source>
        <dbReference type="PROSITE-ProRule" id="PRU00433"/>
    </source>
</evidence>
<proteinExistence type="predicted"/>
<evidence type="ECO:0000256" key="7">
    <source>
        <dbReference type="ARBA" id="ARBA00022982"/>
    </source>
</evidence>
<feature type="domain" description="Cytochrome b/b6 N-terminal region profile" evidence="13">
    <location>
        <begin position="5"/>
        <end position="216"/>
    </location>
</feature>
<evidence type="ECO:0000256" key="8">
    <source>
        <dbReference type="ARBA" id="ARBA00022989"/>
    </source>
</evidence>
<evidence type="ECO:0000256" key="2">
    <source>
        <dbReference type="ARBA" id="ARBA00022448"/>
    </source>
</evidence>
<keyword evidence="17" id="KW-1185">Reference proteome</keyword>
<accession>A0ABM8RMJ1</accession>
<evidence type="ECO:0000259" key="15">
    <source>
        <dbReference type="PROSITE" id="PS51007"/>
    </source>
</evidence>
<name>A0ABM8RMJ1_9BACT</name>
<keyword evidence="5 12" id="KW-0812">Transmembrane</keyword>
<dbReference type="InterPro" id="IPR036909">
    <property type="entry name" value="Cyt_c-like_dom_sf"/>
</dbReference>
<feature type="transmembrane region" description="Helical" evidence="12">
    <location>
        <begin position="89"/>
        <end position="110"/>
    </location>
</feature>
<keyword evidence="10 12" id="KW-0472">Membrane</keyword>
<dbReference type="CDD" id="cd00284">
    <property type="entry name" value="Cytochrome_b_N"/>
    <property type="match status" value="1"/>
</dbReference>
<keyword evidence="3 11" id="KW-0349">Heme</keyword>
<feature type="domain" description="Cytochrome c" evidence="15">
    <location>
        <begin position="357"/>
        <end position="438"/>
    </location>
</feature>
<keyword evidence="6 11" id="KW-0479">Metal-binding</keyword>
<dbReference type="Proteomes" id="UP000675880">
    <property type="component" value="Unassembled WGS sequence"/>
</dbReference>